<dbReference type="SMART" id="SM00320">
    <property type="entry name" value="WD40"/>
    <property type="match status" value="14"/>
</dbReference>
<evidence type="ECO:0000313" key="5">
    <source>
        <dbReference type="EMBL" id="KAJ7334920.1"/>
    </source>
</evidence>
<proteinExistence type="predicted"/>
<dbReference type="InterPro" id="IPR020472">
    <property type="entry name" value="WD40_PAC1"/>
</dbReference>
<dbReference type="SUPFAM" id="SSF52540">
    <property type="entry name" value="P-loop containing nucleoside triphosphate hydrolases"/>
    <property type="match status" value="1"/>
</dbReference>
<dbReference type="Gene3D" id="3.40.50.300">
    <property type="entry name" value="P-loop containing nucleotide triphosphate hydrolases"/>
    <property type="match status" value="1"/>
</dbReference>
<keyword evidence="1 3" id="KW-0853">WD repeat</keyword>
<dbReference type="InterPro" id="IPR019775">
    <property type="entry name" value="WD40_repeat_CS"/>
</dbReference>
<feature type="repeat" description="WD" evidence="3">
    <location>
        <begin position="1353"/>
        <end position="1384"/>
    </location>
</feature>
<gene>
    <name evidence="5" type="ORF">DFH08DRAFT_879637</name>
</gene>
<dbReference type="PANTHER" id="PTHR19879:SF9">
    <property type="entry name" value="TRANSCRIPTION INITIATION FACTOR TFIID SUBUNIT 5"/>
    <property type="match status" value="1"/>
</dbReference>
<evidence type="ECO:0000256" key="1">
    <source>
        <dbReference type="ARBA" id="ARBA00022574"/>
    </source>
</evidence>
<dbReference type="EMBL" id="JARIHO010000032">
    <property type="protein sequence ID" value="KAJ7334920.1"/>
    <property type="molecule type" value="Genomic_DNA"/>
</dbReference>
<comment type="caution">
    <text evidence="5">The sequence shown here is derived from an EMBL/GenBank/DDBJ whole genome shotgun (WGS) entry which is preliminary data.</text>
</comment>
<dbReference type="InterPro" id="IPR001680">
    <property type="entry name" value="WD40_rpt"/>
</dbReference>
<feature type="repeat" description="WD" evidence="3">
    <location>
        <begin position="1258"/>
        <end position="1299"/>
    </location>
</feature>
<reference evidence="5" key="1">
    <citation type="submission" date="2023-03" db="EMBL/GenBank/DDBJ databases">
        <title>Massive genome expansion in bonnet fungi (Mycena s.s.) driven by repeated elements and novel gene families across ecological guilds.</title>
        <authorList>
            <consortium name="Lawrence Berkeley National Laboratory"/>
            <person name="Harder C.B."/>
            <person name="Miyauchi S."/>
            <person name="Viragh M."/>
            <person name="Kuo A."/>
            <person name="Thoen E."/>
            <person name="Andreopoulos B."/>
            <person name="Lu D."/>
            <person name="Skrede I."/>
            <person name="Drula E."/>
            <person name="Henrissat B."/>
            <person name="Morin E."/>
            <person name="Kohler A."/>
            <person name="Barry K."/>
            <person name="LaButti K."/>
            <person name="Morin E."/>
            <person name="Salamov A."/>
            <person name="Lipzen A."/>
            <person name="Mereny Z."/>
            <person name="Hegedus B."/>
            <person name="Baldrian P."/>
            <person name="Stursova M."/>
            <person name="Weitz H."/>
            <person name="Taylor A."/>
            <person name="Grigoriev I.V."/>
            <person name="Nagy L.G."/>
            <person name="Martin F."/>
            <person name="Kauserud H."/>
        </authorList>
    </citation>
    <scope>NUCLEOTIDE SEQUENCE</scope>
    <source>
        <strain evidence="5">CBHHK002</strain>
    </source>
</reference>
<dbReference type="PROSITE" id="PS50294">
    <property type="entry name" value="WD_REPEATS_REGION"/>
    <property type="match status" value="9"/>
</dbReference>
<dbReference type="PROSITE" id="PS00678">
    <property type="entry name" value="WD_REPEATS_1"/>
    <property type="match status" value="10"/>
</dbReference>
<dbReference type="InterPro" id="IPR011047">
    <property type="entry name" value="Quinoprotein_ADH-like_sf"/>
</dbReference>
<dbReference type="InterPro" id="IPR027417">
    <property type="entry name" value="P-loop_NTPase"/>
</dbReference>
<dbReference type="InterPro" id="IPR015943">
    <property type="entry name" value="WD40/YVTN_repeat-like_dom_sf"/>
</dbReference>
<sequence>MTSTYSLLIQSIEGVSWKPGLFHHKEPNLCVVIFQGDVEVQRTPTKRGLAPQWENLSKISSKSDSSAISLRLFHDSLFPGGDSCLGVVDISIVALLEMCTSGDNGKFAKLQLKGVDGASRDKPAGTLSVRLMREIDTAASALEQAQMDVAKIKLGPASSAIMKTAGMVTDTPSMVEKLQSGLGNISAKIEVLVSLGDQIATIHPYANAAWKILTYVHRAAKQQQEADEKLLKLVDTMVEVYSFVEDTEFLVQKIKSLEDQTLAIAKQTQECAYFIQEYTAQGFCRRAVQNTWTHADQKIDELSATLLHLKECFEGRLTVQSLFFSTKMLEKLDSLEQSDTLKKLNPVDMNATSRPFCLPGTRRKILDYITEWLSIPSNSGNVFWLCGVAGSGKSTISTSVSESFRGLERLGAFLFFDRNDRAHSHPDSVIRTLAYQLALSNPHIASAISAAIQRDPAIVSAPIRTQFKALLLDPLESVEASIQGPIVIILDALDECGDATSRGALLPILSVELPKLPHLFRFLITSRAEKDITDQFQTRFASKQLDVSSGMDDIALYIRHEMDSIREREDLGPTWPEESDIRHLIDLSGGLFIWAATAAKFIAEYDPDSQLKILLTQSSPDKLDLDKLYAMALRNSGPWDTNERFAQDARVVLACLVLGRVPMTDGTMDLLLGQRSARVLKQLGCVVQWSPGTEARTLHASFADYLTDPDRSGREPWAIDPRIQHRSLALGCLRILNTELRFNICGLEDSHVLNAEVPDISERIAGRIPAQLAYSSRFGFNHIENALFDETVLNEMRTFFFNKLLYWLEVLSLLGQVAIGSPALRAAADYAKQSHDEDLRNFIADTLKFASAFAPLIANSAPHIYLSALAFAPKESSVVRQFGQWFPGRLYFQGSLGTYWPSLQKEFRGHTYEVTSVCFSPDGTRVASGSKDRTLRIWDFETGLPAVEPLGEHTNNIVSVHFSPDGSRIASGSEDGTICIWDAHTGVLAIGPLKGDTYHQVSSVNFSPSGAHIASGALNDRMMHIWDAQTGALALEWVTEHEFGVASVHFSPDGTRIASGSPDYTVRVWNAQTGELVVGPLVHANQVTGVNFSPDSTRIVSGDFNGMLRVWDAQTGVLVLGPLTACRTDVEVTCVSFSPDGSRIASGSGAGPGEGTVRVWDAETGALVGGPWEGHSDTEPVTSVHFSQDGERIATGSEDTTVRIWDAKSGLVVPLEYRERFIQCFDFSADGGQIACGTANNQVLVRDTHTGALLAGPFEGHTSIIWAVRFSPNDAWIASSSEDNTVRIWDAKTGALVAGPMDHGASPSIIFSSGSEQLMTALDGMVRVWDVQTGALALGPYKLEQSSDEDEFLNFSGNGMYVAGGSEDGTVRIWNSRSGALLLGPLGVGVKCFDFSPDGKRIASGSKDGTVSIWDTHTGALVYGPHQQHTNSIHFVIFSPDGTRIASGCWDHTMFVWDAQTGGLVAGPLEGHTDTLVYVSFSPDGTRIASSSRDGTVRIWDIQAGMVTPGLLMEHTGEPGPTDQPVNKSEVGSATINPLGDCPTFDLQTGWVLNAGKQMFWVPPWLRNGLYFPRNTLVIRNEGTTKLDLTRFVHGLEWVNCIDPEFRDKK</sequence>
<dbReference type="InterPro" id="IPR056884">
    <property type="entry name" value="NPHP3-like_N"/>
</dbReference>
<keyword evidence="2" id="KW-0677">Repeat</keyword>
<feature type="repeat" description="WD" evidence="3">
    <location>
        <begin position="1469"/>
        <end position="1505"/>
    </location>
</feature>
<organism evidence="5 6">
    <name type="scientific">Mycena albidolilacea</name>
    <dbReference type="NCBI Taxonomy" id="1033008"/>
    <lineage>
        <taxon>Eukaryota</taxon>
        <taxon>Fungi</taxon>
        <taxon>Dikarya</taxon>
        <taxon>Basidiomycota</taxon>
        <taxon>Agaricomycotina</taxon>
        <taxon>Agaricomycetes</taxon>
        <taxon>Agaricomycetidae</taxon>
        <taxon>Agaricales</taxon>
        <taxon>Marasmiineae</taxon>
        <taxon>Mycenaceae</taxon>
        <taxon>Mycena</taxon>
    </lineage>
</organism>
<feature type="repeat" description="WD" evidence="3">
    <location>
        <begin position="1038"/>
        <end position="1079"/>
    </location>
</feature>
<accession>A0AAD6ZRF7</accession>
<dbReference type="Pfam" id="PF24883">
    <property type="entry name" value="NPHP3_N"/>
    <property type="match status" value="1"/>
</dbReference>
<dbReference type="PANTHER" id="PTHR19879">
    <property type="entry name" value="TRANSCRIPTION INITIATION FACTOR TFIID"/>
    <property type="match status" value="1"/>
</dbReference>
<dbReference type="Gene3D" id="2.130.10.10">
    <property type="entry name" value="YVTN repeat-like/Quinoprotein amine dehydrogenase"/>
    <property type="match status" value="5"/>
</dbReference>
<evidence type="ECO:0000256" key="2">
    <source>
        <dbReference type="ARBA" id="ARBA00022737"/>
    </source>
</evidence>
<dbReference type="SUPFAM" id="SSF50978">
    <property type="entry name" value="WD40 repeat-like"/>
    <property type="match status" value="2"/>
</dbReference>
<dbReference type="SUPFAM" id="SSF50998">
    <property type="entry name" value="Quinoprotein alcohol dehydrogenase-like"/>
    <property type="match status" value="1"/>
</dbReference>
<feature type="domain" description="Nephrocystin 3-like N-terminal" evidence="4">
    <location>
        <begin position="369"/>
        <end position="527"/>
    </location>
</feature>
<evidence type="ECO:0000256" key="3">
    <source>
        <dbReference type="PROSITE-ProRule" id="PRU00221"/>
    </source>
</evidence>
<dbReference type="InterPro" id="IPR036322">
    <property type="entry name" value="WD40_repeat_dom_sf"/>
</dbReference>
<feature type="repeat" description="WD" evidence="3">
    <location>
        <begin position="1083"/>
        <end position="1121"/>
    </location>
</feature>
<keyword evidence="6" id="KW-1185">Reference proteome</keyword>
<evidence type="ECO:0000313" key="6">
    <source>
        <dbReference type="Proteomes" id="UP001218218"/>
    </source>
</evidence>
<feature type="repeat" description="WD" evidence="3">
    <location>
        <begin position="1174"/>
        <end position="1215"/>
    </location>
</feature>
<protein>
    <submittedName>
        <fullName evidence="5">WD40-repeat-containing domain protein</fullName>
    </submittedName>
</protein>
<feature type="repeat" description="WD" evidence="3">
    <location>
        <begin position="1426"/>
        <end position="1467"/>
    </location>
</feature>
<feature type="repeat" description="WD" evidence="3">
    <location>
        <begin position="1390"/>
        <end position="1424"/>
    </location>
</feature>
<dbReference type="Pfam" id="PF00400">
    <property type="entry name" value="WD40"/>
    <property type="match status" value="12"/>
</dbReference>
<feature type="repeat" description="WD" evidence="3">
    <location>
        <begin position="950"/>
        <end position="986"/>
    </location>
</feature>
<dbReference type="CDD" id="cd00200">
    <property type="entry name" value="WD40"/>
    <property type="match status" value="2"/>
</dbReference>
<name>A0AAD6ZRF7_9AGAR</name>
<evidence type="ECO:0000259" key="4">
    <source>
        <dbReference type="Pfam" id="PF24883"/>
    </source>
</evidence>
<dbReference type="PRINTS" id="PR00320">
    <property type="entry name" value="GPROTEINBRPT"/>
</dbReference>
<dbReference type="Proteomes" id="UP001218218">
    <property type="component" value="Unassembled WGS sequence"/>
</dbReference>
<feature type="repeat" description="WD" evidence="3">
    <location>
        <begin position="907"/>
        <end position="948"/>
    </location>
</feature>
<dbReference type="PROSITE" id="PS50082">
    <property type="entry name" value="WD_REPEATS_2"/>
    <property type="match status" value="10"/>
</dbReference>